<keyword evidence="9" id="KW-0131">Cell cycle</keyword>
<evidence type="ECO:0000256" key="7">
    <source>
        <dbReference type="ARBA" id="ARBA00023054"/>
    </source>
</evidence>
<dbReference type="InterPro" id="IPR026243">
    <property type="entry name" value="HAUS1"/>
</dbReference>
<dbReference type="GO" id="GO:0051301">
    <property type="term" value="P:cell division"/>
    <property type="evidence" value="ECO:0007669"/>
    <property type="project" value="UniProtKB-KW"/>
</dbReference>
<comment type="caution">
    <text evidence="11">The sequence shown here is derived from an EMBL/GenBank/DDBJ whole genome shotgun (WGS) entry which is preliminary data.</text>
</comment>
<keyword evidence="5" id="KW-0493">Microtubule</keyword>
<keyword evidence="7 10" id="KW-0175">Coiled coil</keyword>
<organism evidence="11 12">
    <name type="scientific">Brachionus calyciflorus</name>
    <dbReference type="NCBI Taxonomy" id="104777"/>
    <lineage>
        <taxon>Eukaryota</taxon>
        <taxon>Metazoa</taxon>
        <taxon>Spiralia</taxon>
        <taxon>Gnathifera</taxon>
        <taxon>Rotifera</taxon>
        <taxon>Eurotatoria</taxon>
        <taxon>Monogononta</taxon>
        <taxon>Pseudotrocha</taxon>
        <taxon>Ploima</taxon>
        <taxon>Brachionidae</taxon>
        <taxon>Brachionus</taxon>
    </lineage>
</organism>
<dbReference type="GO" id="GO:0051225">
    <property type="term" value="P:spindle assembly"/>
    <property type="evidence" value="ECO:0007669"/>
    <property type="project" value="InterPro"/>
</dbReference>
<dbReference type="GO" id="GO:0005829">
    <property type="term" value="C:cytosol"/>
    <property type="evidence" value="ECO:0007669"/>
    <property type="project" value="TreeGrafter"/>
</dbReference>
<evidence type="ECO:0000256" key="1">
    <source>
        <dbReference type="ARBA" id="ARBA00004186"/>
    </source>
</evidence>
<evidence type="ECO:0000256" key="8">
    <source>
        <dbReference type="ARBA" id="ARBA00023212"/>
    </source>
</evidence>
<evidence type="ECO:0000256" key="5">
    <source>
        <dbReference type="ARBA" id="ARBA00022701"/>
    </source>
</evidence>
<dbReference type="GO" id="GO:0005874">
    <property type="term" value="C:microtubule"/>
    <property type="evidence" value="ECO:0007669"/>
    <property type="project" value="UniProtKB-KW"/>
</dbReference>
<keyword evidence="8" id="KW-0206">Cytoskeleton</keyword>
<accession>A0A813M0F2</accession>
<keyword evidence="6" id="KW-0498">Mitosis</keyword>
<dbReference type="PANTHER" id="PTHR31570:SF1">
    <property type="entry name" value="HAUS AUGMIN-LIKE COMPLEX SUBUNIT 1"/>
    <property type="match status" value="1"/>
</dbReference>
<proteinExistence type="inferred from homology"/>
<sequence length="235" mass="27688">MNKKLAEEIENLELKNYKHWSSYYAKEAEKSQALLKLFGFSKNDLFLSEKCSKSFNALVSMAMQLKLESVNETNFSISLRELISKKFDLEAKLNERVNETSDLNEKLLQLNLFRETLLKDSKSLESQISTEKENLQEIEMKIQFMKGKMEKYKTEISEMKYHNDTIDKNLFHEKILSDFQNMKIIQKQFQEARAQLDTYQGLPMNMNLAQLKIQQLANEIESLEHQIDELMGFMN</sequence>
<evidence type="ECO:0000256" key="9">
    <source>
        <dbReference type="ARBA" id="ARBA00023306"/>
    </source>
</evidence>
<evidence type="ECO:0000256" key="10">
    <source>
        <dbReference type="SAM" id="Coils"/>
    </source>
</evidence>
<dbReference type="GO" id="GO:0070652">
    <property type="term" value="C:HAUS complex"/>
    <property type="evidence" value="ECO:0007669"/>
    <property type="project" value="InterPro"/>
</dbReference>
<protein>
    <recommendedName>
        <fullName evidence="13">HAUS augmin-like complex subunit 1</fullName>
    </recommendedName>
</protein>
<comment type="similarity">
    <text evidence="2">Belongs to the HAUS1 family.</text>
</comment>
<dbReference type="Proteomes" id="UP000663879">
    <property type="component" value="Unassembled WGS sequence"/>
</dbReference>
<feature type="coiled-coil region" evidence="10">
    <location>
        <begin position="206"/>
        <end position="233"/>
    </location>
</feature>
<evidence type="ECO:0000256" key="6">
    <source>
        <dbReference type="ARBA" id="ARBA00022776"/>
    </source>
</evidence>
<keyword evidence="12" id="KW-1185">Reference proteome</keyword>
<keyword evidence="3" id="KW-0963">Cytoplasm</keyword>
<evidence type="ECO:0000256" key="3">
    <source>
        <dbReference type="ARBA" id="ARBA00022490"/>
    </source>
</evidence>
<dbReference type="GO" id="GO:0005819">
    <property type="term" value="C:spindle"/>
    <property type="evidence" value="ECO:0007669"/>
    <property type="project" value="UniProtKB-SubCell"/>
</dbReference>
<keyword evidence="4" id="KW-0132">Cell division</keyword>
<evidence type="ECO:0000313" key="11">
    <source>
        <dbReference type="EMBL" id="CAF0713505.1"/>
    </source>
</evidence>
<dbReference type="AlphaFoldDB" id="A0A813M0F2"/>
<dbReference type="Pfam" id="PF25762">
    <property type="entry name" value="HAUS1"/>
    <property type="match status" value="1"/>
</dbReference>
<dbReference type="EMBL" id="CAJNOC010000084">
    <property type="protein sequence ID" value="CAF0713505.1"/>
    <property type="molecule type" value="Genomic_DNA"/>
</dbReference>
<evidence type="ECO:0008006" key="13">
    <source>
        <dbReference type="Google" id="ProtNLM"/>
    </source>
</evidence>
<evidence type="ECO:0000256" key="2">
    <source>
        <dbReference type="ARBA" id="ARBA00005479"/>
    </source>
</evidence>
<dbReference type="PANTHER" id="PTHR31570">
    <property type="entry name" value="HAUS AUGMIN-LIKE COMPLEX SUBUNIT 1"/>
    <property type="match status" value="1"/>
</dbReference>
<feature type="coiled-coil region" evidence="10">
    <location>
        <begin position="114"/>
        <end position="155"/>
    </location>
</feature>
<evidence type="ECO:0000313" key="12">
    <source>
        <dbReference type="Proteomes" id="UP000663879"/>
    </source>
</evidence>
<dbReference type="OrthoDB" id="5372507at2759"/>
<comment type="subcellular location">
    <subcellularLocation>
        <location evidence="1">Cytoplasm</location>
        <location evidence="1">Cytoskeleton</location>
        <location evidence="1">Spindle</location>
    </subcellularLocation>
</comment>
<reference evidence="11" key="1">
    <citation type="submission" date="2021-02" db="EMBL/GenBank/DDBJ databases">
        <authorList>
            <person name="Nowell W R."/>
        </authorList>
    </citation>
    <scope>NUCLEOTIDE SEQUENCE</scope>
    <source>
        <strain evidence="11">Ploen Becks lab</strain>
    </source>
</reference>
<name>A0A813M0F2_9BILA</name>
<gene>
    <name evidence="11" type="ORF">OXX778_LOCUS1343</name>
</gene>
<evidence type="ECO:0000256" key="4">
    <source>
        <dbReference type="ARBA" id="ARBA00022618"/>
    </source>
</evidence>